<evidence type="ECO:0000256" key="7">
    <source>
        <dbReference type="RuleBase" id="RU367011"/>
    </source>
</evidence>
<dbReference type="InterPro" id="IPR023561">
    <property type="entry name" value="Carbonic_anhydrase_a-class"/>
</dbReference>
<organism evidence="9 10">
    <name type="scientific">Microcaecilia unicolor</name>
    <dbReference type="NCBI Taxonomy" id="1415580"/>
    <lineage>
        <taxon>Eukaryota</taxon>
        <taxon>Metazoa</taxon>
        <taxon>Chordata</taxon>
        <taxon>Craniata</taxon>
        <taxon>Vertebrata</taxon>
        <taxon>Euteleostomi</taxon>
        <taxon>Amphibia</taxon>
        <taxon>Gymnophiona</taxon>
        <taxon>Siphonopidae</taxon>
        <taxon>Microcaecilia</taxon>
    </lineage>
</organism>
<dbReference type="PANTHER" id="PTHR18952">
    <property type="entry name" value="CARBONIC ANHYDRASE"/>
    <property type="match status" value="1"/>
</dbReference>
<keyword evidence="5 7" id="KW-0862">Zinc</keyword>
<dbReference type="Proteomes" id="UP000515156">
    <property type="component" value="Chromosome 1"/>
</dbReference>
<dbReference type="GO" id="GO:0008270">
    <property type="term" value="F:zinc ion binding"/>
    <property type="evidence" value="ECO:0007669"/>
    <property type="project" value="UniProtKB-UniRule"/>
</dbReference>
<keyword evidence="9" id="KW-1185">Reference proteome</keyword>
<evidence type="ECO:0000256" key="2">
    <source>
        <dbReference type="ARBA" id="ARBA00010718"/>
    </source>
</evidence>
<dbReference type="KEGG" id="muo:115478633"/>
<dbReference type="SUPFAM" id="SSF51069">
    <property type="entry name" value="Carbonic anhydrase"/>
    <property type="match status" value="1"/>
</dbReference>
<dbReference type="EC" id="4.2.1.1" evidence="3 7"/>
<evidence type="ECO:0000259" key="8">
    <source>
        <dbReference type="PROSITE" id="PS51144"/>
    </source>
</evidence>
<evidence type="ECO:0000256" key="1">
    <source>
        <dbReference type="ARBA" id="ARBA00001947"/>
    </source>
</evidence>
<sequence length="262" mass="29571">MARQSWGYQDHNGPAVWHERFPLANGYRQSPIAIKSREAKYDPLLRPLSFSYDPTSPKVILNCGYAFNVEFDDTEDRSVLRAGPLKGSYRLRQFHFHWGPTDEYGSEHTVDGQEYAAELHLVHWNAEKYPSFVDAAQQPDGLAVVGVLVKVGEHNSPLQKVTDVLDAIKTKGSQATFTNFDPSSLFPGSLDYWTYLGSLTVPPLLESVIWIVLRQPVTASSEQLAKFRSILCSAKSEPACHLLSNYRPPQPLRNRRVRASFH</sequence>
<dbReference type="InParanoid" id="A0A6P7Z981"/>
<dbReference type="Gene3D" id="3.10.200.10">
    <property type="entry name" value="Alpha carbonic anhydrase"/>
    <property type="match status" value="1"/>
</dbReference>
<dbReference type="InterPro" id="IPR001148">
    <property type="entry name" value="CA_dom"/>
</dbReference>
<proteinExistence type="inferred from homology"/>
<evidence type="ECO:0000256" key="3">
    <source>
        <dbReference type="ARBA" id="ARBA00012925"/>
    </source>
</evidence>
<dbReference type="InterPro" id="IPR018338">
    <property type="entry name" value="Carbonic_anhydrase_a-class_CS"/>
</dbReference>
<dbReference type="FunCoup" id="A0A6P7Z981">
    <property type="interactions" value="819"/>
</dbReference>
<evidence type="ECO:0000256" key="4">
    <source>
        <dbReference type="ARBA" id="ARBA00022723"/>
    </source>
</evidence>
<dbReference type="PANTHER" id="PTHR18952:SF81">
    <property type="entry name" value="CARBONIC ANHYDRASE 13"/>
    <property type="match status" value="1"/>
</dbReference>
<dbReference type="PROSITE" id="PS00162">
    <property type="entry name" value="ALPHA_CA_1"/>
    <property type="match status" value="1"/>
</dbReference>
<dbReference type="AlphaFoldDB" id="A0A6P7Z981"/>
<dbReference type="FunFam" id="3.10.200.10:FF:000001">
    <property type="entry name" value="Carbonic anhydrase 2"/>
    <property type="match status" value="1"/>
</dbReference>
<evidence type="ECO:0000256" key="5">
    <source>
        <dbReference type="ARBA" id="ARBA00022833"/>
    </source>
</evidence>
<accession>A0A6P7Z981</accession>
<dbReference type="PROSITE" id="PS51144">
    <property type="entry name" value="ALPHA_CA_2"/>
    <property type="match status" value="1"/>
</dbReference>
<gene>
    <name evidence="10" type="primary">LOC115478633</name>
</gene>
<comment type="cofactor">
    <cofactor evidence="1 7">
        <name>Zn(2+)</name>
        <dbReference type="ChEBI" id="CHEBI:29105"/>
    </cofactor>
</comment>
<comment type="catalytic activity">
    <reaction evidence="7">
        <text>hydrogencarbonate + H(+) = CO2 + H2O</text>
        <dbReference type="Rhea" id="RHEA:10748"/>
        <dbReference type="ChEBI" id="CHEBI:15377"/>
        <dbReference type="ChEBI" id="CHEBI:15378"/>
        <dbReference type="ChEBI" id="CHEBI:16526"/>
        <dbReference type="ChEBI" id="CHEBI:17544"/>
        <dbReference type="EC" id="4.2.1.1"/>
    </reaction>
</comment>
<protein>
    <recommendedName>
        <fullName evidence="3 7">Carbonic anhydrase</fullName>
        <ecNumber evidence="3 7">4.2.1.1</ecNumber>
    </recommendedName>
</protein>
<comment type="similarity">
    <text evidence="2 7">Belongs to the alpha-carbonic anhydrase family.</text>
</comment>
<evidence type="ECO:0000313" key="9">
    <source>
        <dbReference type="Proteomes" id="UP000515156"/>
    </source>
</evidence>
<dbReference type="GO" id="GO:0004089">
    <property type="term" value="F:carbonate dehydratase activity"/>
    <property type="evidence" value="ECO:0007669"/>
    <property type="project" value="UniProtKB-UniRule"/>
</dbReference>
<dbReference type="GO" id="GO:0005829">
    <property type="term" value="C:cytosol"/>
    <property type="evidence" value="ECO:0007669"/>
    <property type="project" value="TreeGrafter"/>
</dbReference>
<keyword evidence="6 7" id="KW-0456">Lyase</keyword>
<dbReference type="RefSeq" id="XP_030071985.1">
    <property type="nucleotide sequence ID" value="XM_030216125.1"/>
</dbReference>
<dbReference type="SMART" id="SM01057">
    <property type="entry name" value="Carb_anhydrase"/>
    <property type="match status" value="1"/>
</dbReference>
<dbReference type="Pfam" id="PF00194">
    <property type="entry name" value="Carb_anhydrase"/>
    <property type="match status" value="1"/>
</dbReference>
<evidence type="ECO:0000256" key="6">
    <source>
        <dbReference type="ARBA" id="ARBA00023239"/>
    </source>
</evidence>
<reference evidence="10" key="1">
    <citation type="submission" date="2025-08" db="UniProtKB">
        <authorList>
            <consortium name="RefSeq"/>
        </authorList>
    </citation>
    <scope>IDENTIFICATION</scope>
</reference>
<evidence type="ECO:0000313" key="10">
    <source>
        <dbReference type="RefSeq" id="XP_030071985.1"/>
    </source>
</evidence>
<feature type="domain" description="Alpha-carbonic anhydrase" evidence="8">
    <location>
        <begin position="4"/>
        <end position="261"/>
    </location>
</feature>
<dbReference type="OrthoDB" id="429145at2759"/>
<name>A0A6P7Z981_9AMPH</name>
<dbReference type="GeneID" id="115478633"/>
<dbReference type="InterPro" id="IPR036398">
    <property type="entry name" value="CA_dom_sf"/>
</dbReference>
<keyword evidence="4 7" id="KW-0479">Metal-binding</keyword>
<comment type="function">
    <text evidence="7">Reversible hydration of carbon dioxide.</text>
</comment>